<name>A0ABV8X4Q9_9LACT</name>
<keyword evidence="1" id="KW-1133">Transmembrane helix</keyword>
<dbReference type="EMBL" id="JBHSEC010000014">
    <property type="protein sequence ID" value="MFC4410415.1"/>
    <property type="molecule type" value="Genomic_DNA"/>
</dbReference>
<dbReference type="RefSeq" id="WP_378154227.1">
    <property type="nucleotide sequence ID" value="NZ_JBHSEC010000014.1"/>
</dbReference>
<keyword evidence="3" id="KW-1185">Reference proteome</keyword>
<evidence type="ECO:0000313" key="3">
    <source>
        <dbReference type="Proteomes" id="UP001595817"/>
    </source>
</evidence>
<dbReference type="Proteomes" id="UP001595817">
    <property type="component" value="Unassembled WGS sequence"/>
</dbReference>
<gene>
    <name evidence="2" type="ORF">ACFOZY_08260</name>
</gene>
<protein>
    <submittedName>
        <fullName evidence="2">DUF5412 family protein</fullName>
    </submittedName>
</protein>
<evidence type="ECO:0000313" key="2">
    <source>
        <dbReference type="EMBL" id="MFC4410415.1"/>
    </source>
</evidence>
<feature type="transmembrane region" description="Helical" evidence="1">
    <location>
        <begin position="6"/>
        <end position="26"/>
    </location>
</feature>
<organism evidence="2 3">
    <name type="scientific">Chungangia koreensis</name>
    <dbReference type="NCBI Taxonomy" id="752657"/>
    <lineage>
        <taxon>Bacteria</taxon>
        <taxon>Bacillati</taxon>
        <taxon>Bacillota</taxon>
        <taxon>Bacilli</taxon>
        <taxon>Lactobacillales</taxon>
        <taxon>Chungangia</taxon>
    </lineage>
</organism>
<evidence type="ECO:0000256" key="1">
    <source>
        <dbReference type="SAM" id="Phobius"/>
    </source>
</evidence>
<accession>A0ABV8X4Q9</accession>
<sequence length="135" mass="15479">MVQIMLFSIFSIGLTCLMVYVAWNVLTLQGVTGGELVNSTPSPNGDYLIHTFFRDGGVETAHSVRCELVNVNTNESKNIYFNFPDYNPFVEWLDQDLVKIGNKTLSIAEGETYDWRRDHGWSKEVPRQWTNEVKI</sequence>
<keyword evidence="1" id="KW-0472">Membrane</keyword>
<proteinExistence type="predicted"/>
<keyword evidence="1" id="KW-0812">Transmembrane</keyword>
<reference evidence="3" key="1">
    <citation type="journal article" date="2019" name="Int. J. Syst. Evol. Microbiol.">
        <title>The Global Catalogue of Microorganisms (GCM) 10K type strain sequencing project: providing services to taxonomists for standard genome sequencing and annotation.</title>
        <authorList>
            <consortium name="The Broad Institute Genomics Platform"/>
            <consortium name="The Broad Institute Genome Sequencing Center for Infectious Disease"/>
            <person name="Wu L."/>
            <person name="Ma J."/>
        </authorList>
    </citation>
    <scope>NUCLEOTIDE SEQUENCE [LARGE SCALE GENOMIC DNA]</scope>
    <source>
        <strain evidence="3">CCUG 59778</strain>
    </source>
</reference>
<dbReference type="InterPro" id="IPR035406">
    <property type="entry name" value="DUF5412"/>
</dbReference>
<comment type="caution">
    <text evidence="2">The sequence shown here is derived from an EMBL/GenBank/DDBJ whole genome shotgun (WGS) entry which is preliminary data.</text>
</comment>
<dbReference type="Pfam" id="PF17428">
    <property type="entry name" value="DUF5412"/>
    <property type="match status" value="1"/>
</dbReference>